<dbReference type="SUPFAM" id="SSF52467">
    <property type="entry name" value="DHS-like NAD/FAD-binding domain"/>
    <property type="match status" value="1"/>
</dbReference>
<keyword evidence="4" id="KW-0862">Zinc</keyword>
<gene>
    <name evidence="6" type="ORF">ENV82_01935</name>
</gene>
<dbReference type="CDD" id="cd01407">
    <property type="entry name" value="SIR2-fam"/>
    <property type="match status" value="1"/>
</dbReference>
<dbReference type="AlphaFoldDB" id="A0A7C4U0D8"/>
<dbReference type="InterPro" id="IPR026590">
    <property type="entry name" value="Ssirtuin_cat_dom"/>
</dbReference>
<dbReference type="GO" id="GO:0046872">
    <property type="term" value="F:metal ion binding"/>
    <property type="evidence" value="ECO:0007669"/>
    <property type="project" value="UniProtKB-KW"/>
</dbReference>
<dbReference type="GO" id="GO:0070403">
    <property type="term" value="F:NAD+ binding"/>
    <property type="evidence" value="ECO:0007669"/>
    <property type="project" value="InterPro"/>
</dbReference>
<sequence>MGSKYIYDCGEGEKFVTDELKDILLKARHISALTGAGISVSAGIPDFRGEKGIYTTGVYGTEIFDIAYFFENPKPFYDFARAMYPMFEHAEPTKAHIGLSMLQNVSSVCIVTQNIDFLHEKASSKEVIHLHGDVSKAHCLKCGKSFSFNELKRLISQYDVPFCDVCGGLIKPDIVFFGEAVKGFDKATECIGKSDVFLALGTSLEVSPANMLVAYARGIKILVNKSRTPFDEEFDYVFYEDLDHFFEGIIKSLEEVRYE</sequence>
<feature type="active site" description="Proton acceptor" evidence="4">
    <location>
        <position position="131"/>
    </location>
</feature>
<reference evidence="6" key="1">
    <citation type="journal article" date="2020" name="mSystems">
        <title>Genome- and Community-Level Interaction Insights into Carbon Utilization and Element Cycling Functions of Hydrothermarchaeota in Hydrothermal Sediment.</title>
        <authorList>
            <person name="Zhou Z."/>
            <person name="Liu Y."/>
            <person name="Xu W."/>
            <person name="Pan J."/>
            <person name="Luo Z.H."/>
            <person name="Li M."/>
        </authorList>
    </citation>
    <scope>NUCLEOTIDE SEQUENCE [LARGE SCALE GENOMIC DNA]</scope>
    <source>
        <strain evidence="6">SpSt-794</strain>
    </source>
</reference>
<dbReference type="EMBL" id="DTHV01000060">
    <property type="protein sequence ID" value="HGW60189.1"/>
    <property type="molecule type" value="Genomic_DNA"/>
</dbReference>
<feature type="binding site" evidence="4">
    <location>
        <position position="166"/>
    </location>
    <ligand>
        <name>Zn(2+)</name>
        <dbReference type="ChEBI" id="CHEBI:29105"/>
    </ligand>
</feature>
<evidence type="ECO:0000256" key="3">
    <source>
        <dbReference type="ARBA" id="ARBA00023027"/>
    </source>
</evidence>
<dbReference type="Gene3D" id="3.30.1600.10">
    <property type="entry name" value="SIR2/SIRT2 'Small Domain"/>
    <property type="match status" value="1"/>
</dbReference>
<keyword evidence="3" id="KW-0520">NAD</keyword>
<evidence type="ECO:0000256" key="4">
    <source>
        <dbReference type="PROSITE-ProRule" id="PRU00236"/>
    </source>
</evidence>
<proteinExistence type="predicted"/>
<dbReference type="PROSITE" id="PS50305">
    <property type="entry name" value="SIRTUIN"/>
    <property type="match status" value="1"/>
</dbReference>
<keyword evidence="2" id="KW-0808">Transferase</keyword>
<evidence type="ECO:0000256" key="1">
    <source>
        <dbReference type="ARBA" id="ARBA00012928"/>
    </source>
</evidence>
<dbReference type="GO" id="GO:0017136">
    <property type="term" value="F:histone deacetylase activity, NAD-dependent"/>
    <property type="evidence" value="ECO:0007669"/>
    <property type="project" value="TreeGrafter"/>
</dbReference>
<keyword evidence="4" id="KW-0479">Metal-binding</keyword>
<dbReference type="InterPro" id="IPR050134">
    <property type="entry name" value="NAD-dep_sirtuin_deacylases"/>
</dbReference>
<dbReference type="PANTHER" id="PTHR11085">
    <property type="entry name" value="NAD-DEPENDENT PROTEIN DEACYLASE SIRTUIN-5, MITOCHONDRIAL-RELATED"/>
    <property type="match status" value="1"/>
</dbReference>
<feature type="domain" description="Deacetylase sirtuin-type" evidence="5">
    <location>
        <begin position="9"/>
        <end position="259"/>
    </location>
</feature>
<feature type="binding site" evidence="4">
    <location>
        <position position="163"/>
    </location>
    <ligand>
        <name>Zn(2+)</name>
        <dbReference type="ChEBI" id="CHEBI:29105"/>
    </ligand>
</feature>
<name>A0A7C4U0D8_9BACT</name>
<feature type="binding site" evidence="4">
    <location>
        <position position="142"/>
    </location>
    <ligand>
        <name>Zn(2+)</name>
        <dbReference type="ChEBI" id="CHEBI:29105"/>
    </ligand>
</feature>
<organism evidence="6">
    <name type="scientific">Caldisericum exile</name>
    <dbReference type="NCBI Taxonomy" id="693075"/>
    <lineage>
        <taxon>Bacteria</taxon>
        <taxon>Pseudomonadati</taxon>
        <taxon>Caldisericota/Cryosericota group</taxon>
        <taxon>Caldisericota</taxon>
        <taxon>Caldisericia</taxon>
        <taxon>Caldisericales</taxon>
        <taxon>Caldisericaceae</taxon>
        <taxon>Caldisericum</taxon>
    </lineage>
</organism>
<evidence type="ECO:0000259" key="5">
    <source>
        <dbReference type="PROSITE" id="PS50305"/>
    </source>
</evidence>
<evidence type="ECO:0000256" key="2">
    <source>
        <dbReference type="ARBA" id="ARBA00022679"/>
    </source>
</evidence>
<dbReference type="Gene3D" id="3.40.50.1220">
    <property type="entry name" value="TPP-binding domain"/>
    <property type="match status" value="1"/>
</dbReference>
<dbReference type="InterPro" id="IPR026591">
    <property type="entry name" value="Sirtuin_cat_small_dom_sf"/>
</dbReference>
<dbReference type="PANTHER" id="PTHR11085:SF4">
    <property type="entry name" value="NAD-DEPENDENT PROTEIN DEACYLASE"/>
    <property type="match status" value="1"/>
</dbReference>
<protein>
    <recommendedName>
        <fullName evidence="1">protein acetyllysine N-acetyltransferase</fullName>
        <ecNumber evidence="1">2.3.1.286</ecNumber>
    </recommendedName>
</protein>
<comment type="caution">
    <text evidence="6">The sequence shown here is derived from an EMBL/GenBank/DDBJ whole genome shotgun (WGS) entry which is preliminary data.</text>
</comment>
<dbReference type="InterPro" id="IPR029035">
    <property type="entry name" value="DHS-like_NAD/FAD-binding_dom"/>
</dbReference>
<dbReference type="InterPro" id="IPR003000">
    <property type="entry name" value="Sirtuin"/>
</dbReference>
<dbReference type="EC" id="2.3.1.286" evidence="1"/>
<accession>A0A7C4U0D8</accession>
<evidence type="ECO:0000313" key="6">
    <source>
        <dbReference type="EMBL" id="HGW60189.1"/>
    </source>
</evidence>
<dbReference type="Pfam" id="PF02146">
    <property type="entry name" value="SIR2"/>
    <property type="match status" value="1"/>
</dbReference>
<feature type="binding site" evidence="4">
    <location>
        <position position="139"/>
    </location>
    <ligand>
        <name>Zn(2+)</name>
        <dbReference type="ChEBI" id="CHEBI:29105"/>
    </ligand>
</feature>